<dbReference type="SMART" id="SM00360">
    <property type="entry name" value="RRM"/>
    <property type="match status" value="2"/>
</dbReference>
<comment type="subcellular location">
    <subcellularLocation>
        <location evidence="1">Nucleus</location>
        <location evidence="1">Nucleolus</location>
    </subcellularLocation>
</comment>
<dbReference type="GeneID" id="101455845"/>
<dbReference type="InterPro" id="IPR012677">
    <property type="entry name" value="Nucleotide-bd_a/b_plait_sf"/>
</dbReference>
<accession>W8C4U3</accession>
<feature type="compositionally biased region" description="Low complexity" evidence="6">
    <location>
        <begin position="377"/>
        <end position="389"/>
    </location>
</feature>
<dbReference type="SUPFAM" id="SSF54928">
    <property type="entry name" value="RNA-binding domain, RBD"/>
    <property type="match status" value="2"/>
</dbReference>
<gene>
    <name evidence="9" type="primary">NOP12</name>
    <name evidence="8" type="ORF">CCAP1982_LOCUS3691</name>
</gene>
<evidence type="ECO:0000256" key="3">
    <source>
        <dbReference type="ARBA" id="ARBA00022884"/>
    </source>
</evidence>
<dbReference type="PANTHER" id="PTHR23236:SF25">
    <property type="entry name" value="RNA-BINDING PROTEIN 34"/>
    <property type="match status" value="1"/>
</dbReference>
<feature type="region of interest" description="Disordered" evidence="6">
    <location>
        <begin position="337"/>
        <end position="424"/>
    </location>
</feature>
<dbReference type="Proteomes" id="UP000606786">
    <property type="component" value="Unassembled WGS sequence"/>
</dbReference>
<reference evidence="8" key="3">
    <citation type="submission" date="2020-11" db="EMBL/GenBank/DDBJ databases">
        <authorList>
            <person name="Whitehead M."/>
        </authorList>
    </citation>
    <scope>NUCLEOTIDE SEQUENCE</scope>
    <source>
        <strain evidence="8">EGII</strain>
    </source>
</reference>
<comment type="similarity">
    <text evidence="2">Belongs to the RRM RBM34 family.</text>
</comment>
<sequence>MTKNKNSELKTNVADKGVLEKSKKIKKNNKKILNDKKLAQAVDKNGKDVAKKSTSFPNGNINTASAAKPKKQKKSKKNLDNVNRDASVEAISGQSVDKIEKKKAKKLAKKLKKQEKKEAKKSEGISKGDGNKSDGQVADVSKSKQKIKNSDKQKPNESKERDPIKEAATVFVGNLPVNTKRVQLLRLFKEYAPVNGIRFRTSNGKVLFKHKHRKEAGTLNAWVVLNDAETATRALNLNGTVFKNNHLRITRADAKNDYMDVKRTILVGNLKYSANEEKLREIFSSCGEIDYVRCLRSEKGCKGVAYVCFKSPEAVGLALELNETILDERPIHVERYSAKKLSEKKPQDTSEDTKKKELVKKNQKNKVRKNAKEGNLPKKPSTTTATSSKPKYRGVKVDGIKKQKKKVTSKMQKLANKIAPKEKN</sequence>
<feature type="compositionally biased region" description="Basic and acidic residues" evidence="6">
    <location>
        <begin position="337"/>
        <end position="360"/>
    </location>
</feature>
<dbReference type="InterPro" id="IPR035979">
    <property type="entry name" value="RBD_domain_sf"/>
</dbReference>
<keyword evidence="4" id="KW-0539">Nucleus</keyword>
<reference evidence="9" key="1">
    <citation type="submission" date="2013-07" db="EMBL/GenBank/DDBJ databases">
        <authorList>
            <person name="Geib S."/>
        </authorList>
    </citation>
    <scope>NUCLEOTIDE SEQUENCE</scope>
</reference>
<feature type="domain" description="RRM" evidence="7">
    <location>
        <begin position="263"/>
        <end position="338"/>
    </location>
</feature>
<evidence type="ECO:0000313" key="8">
    <source>
        <dbReference type="EMBL" id="CAD6994959.1"/>
    </source>
</evidence>
<evidence type="ECO:0000256" key="2">
    <source>
        <dbReference type="ARBA" id="ARBA00007077"/>
    </source>
</evidence>
<dbReference type="GO" id="GO:0019843">
    <property type="term" value="F:rRNA binding"/>
    <property type="evidence" value="ECO:0007669"/>
    <property type="project" value="TreeGrafter"/>
</dbReference>
<dbReference type="OrthoDB" id="442677at2759"/>
<keyword evidence="10" id="KW-1185">Reference proteome</keyword>
<evidence type="ECO:0000256" key="4">
    <source>
        <dbReference type="ARBA" id="ARBA00023242"/>
    </source>
</evidence>
<evidence type="ECO:0000313" key="10">
    <source>
        <dbReference type="Proteomes" id="UP000606786"/>
    </source>
</evidence>
<feature type="compositionally biased region" description="Polar residues" evidence="6">
    <location>
        <begin position="52"/>
        <end position="63"/>
    </location>
</feature>
<evidence type="ECO:0000259" key="7">
    <source>
        <dbReference type="PROSITE" id="PS50102"/>
    </source>
</evidence>
<feature type="compositionally biased region" description="Basic residues" evidence="6">
    <location>
        <begin position="101"/>
        <end position="114"/>
    </location>
</feature>
<feature type="domain" description="RRM" evidence="7">
    <location>
        <begin position="168"/>
        <end position="254"/>
    </location>
</feature>
<dbReference type="InterPro" id="IPR000504">
    <property type="entry name" value="RRM_dom"/>
</dbReference>
<dbReference type="AlphaFoldDB" id="W8C4U3"/>
<dbReference type="GO" id="GO:0005730">
    <property type="term" value="C:nucleolus"/>
    <property type="evidence" value="ECO:0007669"/>
    <property type="project" value="UniProtKB-SubCell"/>
</dbReference>
<proteinExistence type="evidence at transcript level"/>
<feature type="compositionally biased region" description="Basic and acidic residues" evidence="6">
    <location>
        <begin position="115"/>
        <end position="132"/>
    </location>
</feature>
<dbReference type="GO" id="GO:0000463">
    <property type="term" value="P:maturation of LSU-rRNA from tricistronic rRNA transcript (SSU-rRNA, 5.8S rRNA, LSU-rRNA)"/>
    <property type="evidence" value="ECO:0007669"/>
    <property type="project" value="TreeGrafter"/>
</dbReference>
<dbReference type="Pfam" id="PF00076">
    <property type="entry name" value="RRM_1"/>
    <property type="match status" value="2"/>
</dbReference>
<evidence type="ECO:0000256" key="6">
    <source>
        <dbReference type="SAM" id="MobiDB-lite"/>
    </source>
</evidence>
<name>W8C4U3_CERCA</name>
<protein>
    <submittedName>
        <fullName evidence="8">(Mediterranean fruit fly) hypothetical protein</fullName>
    </submittedName>
    <submittedName>
        <fullName evidence="9">Nucleolar protein 12</fullName>
    </submittedName>
</protein>
<dbReference type="PANTHER" id="PTHR23236">
    <property type="entry name" value="EUKARYOTIC TRANSLATION INITIATION FACTOR 4B/4H"/>
    <property type="match status" value="1"/>
</dbReference>
<organism evidence="9">
    <name type="scientific">Ceratitis capitata</name>
    <name type="common">Mediterranean fruit fly</name>
    <name type="synonym">Tephritis capitata</name>
    <dbReference type="NCBI Taxonomy" id="7213"/>
    <lineage>
        <taxon>Eukaryota</taxon>
        <taxon>Metazoa</taxon>
        <taxon>Ecdysozoa</taxon>
        <taxon>Arthropoda</taxon>
        <taxon>Hexapoda</taxon>
        <taxon>Insecta</taxon>
        <taxon>Pterygota</taxon>
        <taxon>Neoptera</taxon>
        <taxon>Endopterygota</taxon>
        <taxon>Diptera</taxon>
        <taxon>Brachycera</taxon>
        <taxon>Muscomorpha</taxon>
        <taxon>Tephritoidea</taxon>
        <taxon>Tephritidae</taxon>
        <taxon>Ceratitis</taxon>
        <taxon>Ceratitis</taxon>
    </lineage>
</organism>
<feature type="region of interest" description="Disordered" evidence="6">
    <location>
        <begin position="1"/>
        <end position="165"/>
    </location>
</feature>
<dbReference type="KEGG" id="ccat:101455845"/>
<feature type="compositionally biased region" description="Basic and acidic residues" evidence="6">
    <location>
        <begin position="77"/>
        <end position="87"/>
    </location>
</feature>
<feature type="compositionally biased region" description="Basic and acidic residues" evidence="6">
    <location>
        <begin position="32"/>
        <end position="51"/>
    </location>
</feature>
<keyword evidence="3 5" id="KW-0694">RNA-binding</keyword>
<dbReference type="PROSITE" id="PS50102">
    <property type="entry name" value="RRM"/>
    <property type="match status" value="2"/>
</dbReference>
<evidence type="ECO:0000313" key="9">
    <source>
        <dbReference type="EMBL" id="JAC04384.1"/>
    </source>
</evidence>
<reference evidence="9" key="2">
    <citation type="journal article" date="2014" name="BMC Genomics">
        <title>A genomic perspective to assessing quality of mass-reared SIT flies used in Mediterranean fruit fly (Ceratitis capitata) eradication in California.</title>
        <authorList>
            <person name="Calla B."/>
            <person name="Hall B."/>
            <person name="Hou S."/>
            <person name="Geib S.M."/>
        </authorList>
    </citation>
    <scope>NUCLEOTIDE SEQUENCE</scope>
</reference>
<dbReference type="EMBL" id="GAMC01002172">
    <property type="protein sequence ID" value="JAC04384.1"/>
    <property type="molecule type" value="mRNA"/>
</dbReference>
<feature type="compositionally biased region" description="Basic and acidic residues" evidence="6">
    <location>
        <begin position="148"/>
        <end position="165"/>
    </location>
</feature>
<dbReference type="EMBL" id="GAMC01002171">
    <property type="protein sequence ID" value="JAC04385.1"/>
    <property type="molecule type" value="mRNA"/>
</dbReference>
<dbReference type="EMBL" id="CAJHJT010000001">
    <property type="protein sequence ID" value="CAD6994959.1"/>
    <property type="molecule type" value="Genomic_DNA"/>
</dbReference>
<evidence type="ECO:0000256" key="1">
    <source>
        <dbReference type="ARBA" id="ARBA00004604"/>
    </source>
</evidence>
<dbReference type="Gene3D" id="3.30.70.330">
    <property type="match status" value="2"/>
</dbReference>
<evidence type="ECO:0000256" key="5">
    <source>
        <dbReference type="PROSITE-ProRule" id="PRU00176"/>
    </source>
</evidence>